<dbReference type="Proteomes" id="UP001564626">
    <property type="component" value="Unassembled WGS sequence"/>
</dbReference>
<comment type="caution">
    <text evidence="3">The sequence shown here is derived from an EMBL/GenBank/DDBJ whole genome shotgun (WGS) entry which is preliminary data.</text>
</comment>
<feature type="chain" id="PRO_5047105089" evidence="2">
    <location>
        <begin position="23"/>
        <end position="175"/>
    </location>
</feature>
<evidence type="ECO:0000313" key="3">
    <source>
        <dbReference type="EMBL" id="MEY8040991.1"/>
    </source>
</evidence>
<protein>
    <submittedName>
        <fullName evidence="3">DUF3558 family protein</fullName>
    </submittedName>
</protein>
<accession>A0ABV4CMF7</accession>
<evidence type="ECO:0000256" key="2">
    <source>
        <dbReference type="SAM" id="SignalP"/>
    </source>
</evidence>
<dbReference type="InterPro" id="IPR024520">
    <property type="entry name" value="DUF3558"/>
</dbReference>
<proteinExistence type="predicted"/>
<organism evidence="3 4">
    <name type="scientific">Saccharopolyspora cebuensis</name>
    <dbReference type="NCBI Taxonomy" id="418759"/>
    <lineage>
        <taxon>Bacteria</taxon>
        <taxon>Bacillati</taxon>
        <taxon>Actinomycetota</taxon>
        <taxon>Actinomycetes</taxon>
        <taxon>Pseudonocardiales</taxon>
        <taxon>Pseudonocardiaceae</taxon>
        <taxon>Saccharopolyspora</taxon>
    </lineage>
</organism>
<gene>
    <name evidence="3" type="ORF">AB8O55_16400</name>
</gene>
<dbReference type="RefSeq" id="WP_345355433.1">
    <property type="nucleotide sequence ID" value="NZ_BAABII010000001.1"/>
</dbReference>
<evidence type="ECO:0000256" key="1">
    <source>
        <dbReference type="SAM" id="MobiDB-lite"/>
    </source>
</evidence>
<dbReference type="Pfam" id="PF12079">
    <property type="entry name" value="DUF3558"/>
    <property type="match status" value="1"/>
</dbReference>
<keyword evidence="2" id="KW-0732">Signal</keyword>
<feature type="compositionally biased region" description="Low complexity" evidence="1">
    <location>
        <begin position="36"/>
        <end position="48"/>
    </location>
</feature>
<feature type="region of interest" description="Disordered" evidence="1">
    <location>
        <begin position="23"/>
        <end position="54"/>
    </location>
</feature>
<name>A0ABV4CMF7_9PSEU</name>
<reference evidence="3 4" key="1">
    <citation type="submission" date="2024-08" db="EMBL/GenBank/DDBJ databases">
        <title>Genome mining of Saccharopolyspora cebuensis PGLac3 from Nigerian medicinal plant.</title>
        <authorList>
            <person name="Ezeobiora C.E."/>
            <person name="Igbokwe N.H."/>
            <person name="Amin D.H."/>
            <person name="Mendie U.E."/>
        </authorList>
    </citation>
    <scope>NUCLEOTIDE SEQUENCE [LARGE SCALE GENOMIC DNA]</scope>
    <source>
        <strain evidence="3 4">PGLac3</strain>
    </source>
</reference>
<dbReference type="EMBL" id="JBGEHV010000029">
    <property type="protein sequence ID" value="MEY8040991.1"/>
    <property type="molecule type" value="Genomic_DNA"/>
</dbReference>
<feature type="signal peptide" evidence="2">
    <location>
        <begin position="1"/>
        <end position="22"/>
    </location>
</feature>
<evidence type="ECO:0000313" key="4">
    <source>
        <dbReference type="Proteomes" id="UP001564626"/>
    </source>
</evidence>
<keyword evidence="4" id="KW-1185">Reference proteome</keyword>
<sequence>MRRPKPRALVTGGIAVALTCTACGGPSASPPPEQPATTAAGETSTSAGPFAEVDPCGLLDPSAGVQGPGEREDKLGSLVCRWEVPEGGVAVNLHPDRAVEQLDLSQYQVSETTVGGRPAKLARGAEGDGTCEVLLPVSGTASAGVAAITDDMNNDTACAVAQRLAPVVAEKLPAG</sequence>